<proteinExistence type="predicted"/>
<organism evidence="3 4">
    <name type="scientific">Effrenium voratum</name>
    <dbReference type="NCBI Taxonomy" id="2562239"/>
    <lineage>
        <taxon>Eukaryota</taxon>
        <taxon>Sar</taxon>
        <taxon>Alveolata</taxon>
        <taxon>Dinophyceae</taxon>
        <taxon>Suessiales</taxon>
        <taxon>Symbiodiniaceae</taxon>
        <taxon>Effrenium</taxon>
    </lineage>
</organism>
<dbReference type="GO" id="GO:0035725">
    <property type="term" value="P:sodium ion transmembrane transport"/>
    <property type="evidence" value="ECO:0007669"/>
    <property type="project" value="TreeGrafter"/>
</dbReference>
<dbReference type="PANTHER" id="PTHR45689">
    <property type="entry name" value="I[[H]] CHANNEL, ISOFORM E"/>
    <property type="match status" value="1"/>
</dbReference>
<dbReference type="Gene3D" id="2.60.120.10">
    <property type="entry name" value="Jelly Rolls"/>
    <property type="match status" value="1"/>
</dbReference>
<dbReference type="GO" id="GO:0005249">
    <property type="term" value="F:voltage-gated potassium channel activity"/>
    <property type="evidence" value="ECO:0007669"/>
    <property type="project" value="TreeGrafter"/>
</dbReference>
<dbReference type="GO" id="GO:0003254">
    <property type="term" value="P:regulation of membrane depolarization"/>
    <property type="evidence" value="ECO:0007669"/>
    <property type="project" value="TreeGrafter"/>
</dbReference>
<dbReference type="InterPro" id="IPR051413">
    <property type="entry name" value="K/Na_HCN_channel"/>
</dbReference>
<feature type="region of interest" description="Disordered" evidence="1">
    <location>
        <begin position="1"/>
        <end position="28"/>
    </location>
</feature>
<dbReference type="Proteomes" id="UP001178507">
    <property type="component" value="Unassembled WGS sequence"/>
</dbReference>
<feature type="non-terminal residue" evidence="3">
    <location>
        <position position="786"/>
    </location>
</feature>
<keyword evidence="2" id="KW-1133">Transmembrane helix</keyword>
<feature type="region of interest" description="Disordered" evidence="1">
    <location>
        <begin position="109"/>
        <end position="181"/>
    </location>
</feature>
<dbReference type="AlphaFoldDB" id="A0AA36NH30"/>
<feature type="compositionally biased region" description="Polar residues" evidence="1">
    <location>
        <begin position="1"/>
        <end position="17"/>
    </location>
</feature>
<dbReference type="SUPFAM" id="SSF81324">
    <property type="entry name" value="Voltage-gated potassium channels"/>
    <property type="match status" value="1"/>
</dbReference>
<gene>
    <name evidence="3" type="ORF">EVOR1521_LOCUS25968</name>
</gene>
<dbReference type="InterPro" id="IPR014710">
    <property type="entry name" value="RmlC-like_jellyroll"/>
</dbReference>
<reference evidence="3" key="1">
    <citation type="submission" date="2023-08" db="EMBL/GenBank/DDBJ databases">
        <authorList>
            <person name="Chen Y."/>
            <person name="Shah S."/>
            <person name="Dougan E. K."/>
            <person name="Thang M."/>
            <person name="Chan C."/>
        </authorList>
    </citation>
    <scope>NUCLEOTIDE SEQUENCE</scope>
</reference>
<sequence length="786" mass="88397">ESSAAMGLTSDSLTSPSDGRGLEPDRLEEVPNSFRDLLAQIQTLQARLWLAHEAELYGCDGRDARGFSKSSILSQSVAHGNTPKSEKKTSLVLNVRKAKSDQVMSSGILGSFGSAGERDAEASPCEPGDRGKSKSSLASRAYKAISPPSQVMSPGSHSGEEEEEREVGQQPSRNKLTNKLAKQARRVISDIEDIMKKTTEEPHLEMRKEWRLCNEDLLSLKKSPISATSKGMESHRLILQCHSQEPLPPCIFSPTSVGLQLWNAIALVVIMFDAICAPLQVFATQAEDAMNLLQFGAMFFWILDVLVRLRTAVQADDQLLTRQVDIMKRYAASWLCFDVLVLVPDIYNFIQMVNDDQFLTGTLRAAKVIRIVQCLRVMRLVKAWLMVPKLPFRRFELSPAARLVASVSRVLVLCLVAIHWLACVWFAVGVAQDGWAAADLRKAPFWQQYTRSVQWAMSRLPPSAMSSNMELNTEEERWLSLVATGILSASGPVFISYLTNVMADIGRQMKQQQQTLRAVRKYCEQHKVGSSYVPKIKRYVRREHQRQQLDAEMKILQTMPEGLVRELFHATRSRYLCSHALFDKIGQQDSAMEVQLCNQAISESTVLAGDVIFQRHALAKGMHIIGDGCGLYYSLQCSPESSPRLQSLTSTLHKFRMFNIFSSEGYPRDLRMQAGEEDLHETVVNKGDFISEQALWIQAWKHQGRFQALSDTRRLLLQTDILHDVLQDYPGILAEAVVYARVYLEEANRAAIYPGLTDLPIMQDEDEESAEVSVIPRLFRRRATET</sequence>
<evidence type="ECO:0000313" key="3">
    <source>
        <dbReference type="EMBL" id="CAJ1403251.1"/>
    </source>
</evidence>
<keyword evidence="2" id="KW-0812">Transmembrane</keyword>
<dbReference type="PANTHER" id="PTHR45689:SF5">
    <property type="entry name" value="I[[H]] CHANNEL, ISOFORM E"/>
    <property type="match status" value="1"/>
</dbReference>
<dbReference type="SUPFAM" id="SSF51206">
    <property type="entry name" value="cAMP-binding domain-like"/>
    <property type="match status" value="1"/>
</dbReference>
<dbReference type="Gene3D" id="1.10.287.70">
    <property type="match status" value="1"/>
</dbReference>
<comment type="caution">
    <text evidence="3">The sequence shown here is derived from an EMBL/GenBank/DDBJ whole genome shotgun (WGS) entry which is preliminary data.</text>
</comment>
<feature type="transmembrane region" description="Helical" evidence="2">
    <location>
        <begin position="478"/>
        <end position="499"/>
    </location>
</feature>
<protein>
    <recommendedName>
        <fullName evidence="5">Ion transport domain-containing protein</fullName>
    </recommendedName>
</protein>
<feature type="transmembrane region" description="Helical" evidence="2">
    <location>
        <begin position="407"/>
        <end position="428"/>
    </location>
</feature>
<keyword evidence="2" id="KW-0472">Membrane</keyword>
<keyword evidence="4" id="KW-1185">Reference proteome</keyword>
<feature type="transmembrane region" description="Helical" evidence="2">
    <location>
        <begin position="261"/>
        <end position="283"/>
    </location>
</feature>
<evidence type="ECO:0000313" key="4">
    <source>
        <dbReference type="Proteomes" id="UP001178507"/>
    </source>
</evidence>
<dbReference type="InterPro" id="IPR018490">
    <property type="entry name" value="cNMP-bd_dom_sf"/>
</dbReference>
<name>A0AA36NH30_9DINO</name>
<evidence type="ECO:0000256" key="1">
    <source>
        <dbReference type="SAM" id="MobiDB-lite"/>
    </source>
</evidence>
<accession>A0AA36NH30</accession>
<feature type="compositionally biased region" description="Basic and acidic residues" evidence="1">
    <location>
        <begin position="116"/>
        <end position="132"/>
    </location>
</feature>
<evidence type="ECO:0008006" key="5">
    <source>
        <dbReference type="Google" id="ProtNLM"/>
    </source>
</evidence>
<dbReference type="GO" id="GO:0098855">
    <property type="term" value="C:HCN channel complex"/>
    <property type="evidence" value="ECO:0007669"/>
    <property type="project" value="TreeGrafter"/>
</dbReference>
<feature type="compositionally biased region" description="Polar residues" evidence="1">
    <location>
        <begin position="147"/>
        <end position="156"/>
    </location>
</feature>
<dbReference type="EMBL" id="CAUJNA010003486">
    <property type="protein sequence ID" value="CAJ1403251.1"/>
    <property type="molecule type" value="Genomic_DNA"/>
</dbReference>
<evidence type="ECO:0000256" key="2">
    <source>
        <dbReference type="SAM" id="Phobius"/>
    </source>
</evidence>